<dbReference type="AlphaFoldDB" id="A0A917TL72"/>
<dbReference type="InterPro" id="IPR001387">
    <property type="entry name" value="Cro/C1-type_HTH"/>
</dbReference>
<dbReference type="GO" id="GO:0003677">
    <property type="term" value="F:DNA binding"/>
    <property type="evidence" value="ECO:0007669"/>
    <property type="project" value="InterPro"/>
</dbReference>
<dbReference type="Gene3D" id="1.10.260.40">
    <property type="entry name" value="lambda repressor-like DNA-binding domains"/>
    <property type="match status" value="1"/>
</dbReference>
<dbReference type="RefSeq" id="WP_189041062.1">
    <property type="nucleotide sequence ID" value="NZ_BMNB01000003.1"/>
</dbReference>
<evidence type="ECO:0000313" key="3">
    <source>
        <dbReference type="Proteomes" id="UP000608890"/>
    </source>
</evidence>
<organism evidence="2 3">
    <name type="scientific">Micromonospora sonchi</name>
    <dbReference type="NCBI Taxonomy" id="1763543"/>
    <lineage>
        <taxon>Bacteria</taxon>
        <taxon>Bacillati</taxon>
        <taxon>Actinomycetota</taxon>
        <taxon>Actinomycetes</taxon>
        <taxon>Micromonosporales</taxon>
        <taxon>Micromonosporaceae</taxon>
        <taxon>Micromonospora</taxon>
    </lineage>
</organism>
<dbReference type="CDD" id="cd00093">
    <property type="entry name" value="HTH_XRE"/>
    <property type="match status" value="1"/>
</dbReference>
<dbReference type="PROSITE" id="PS50943">
    <property type="entry name" value="HTH_CROC1"/>
    <property type="match status" value="1"/>
</dbReference>
<feature type="domain" description="HTH cro/C1-type" evidence="1">
    <location>
        <begin position="21"/>
        <end position="74"/>
    </location>
</feature>
<keyword evidence="3" id="KW-1185">Reference proteome</keyword>
<dbReference type="InterPro" id="IPR010982">
    <property type="entry name" value="Lambda_DNA-bd_dom_sf"/>
</dbReference>
<dbReference type="EMBL" id="BMNB01000003">
    <property type="protein sequence ID" value="GGM27380.1"/>
    <property type="molecule type" value="Genomic_DNA"/>
</dbReference>
<dbReference type="SUPFAM" id="SSF47413">
    <property type="entry name" value="lambda repressor-like DNA-binding domains"/>
    <property type="match status" value="1"/>
</dbReference>
<dbReference type="SMART" id="SM00530">
    <property type="entry name" value="HTH_XRE"/>
    <property type="match status" value="1"/>
</dbReference>
<sequence length="417" mass="45042">MWHHTASHTLGGVMDGFGSTLRRHRTAAGLGLRGLAKQVHVDYSHLARVERGECRPTADLAQRCDTALNAAGALIDAYHREQASPDMHRRTILGAMGALAVAPVGPLIGLEALRHSLDPGRKQADEWDRIVADYGRDYYTLPAADLAEQLRADLTVLAHQIGASPADRDLMRVAAHLSAIMAMGLSAAGQHGMARRWWRTARNHADQSRDADCRVWVRDWEVVNGTYEQRPTAAILDRAGEAVAIAGSRVSVGHVGVLSGRAQALAVAGRVAEARDALAATAAMTDRMPAAVAADADSMFGWPEVRLRHTESFVYTHIGDVVAAAEAQERALDLYPAELGRERAQMLMHRASCLIQGGHVGDGLRFAADVLDALPAADHTALLYQVARTVVAVVPERERRRVEAVELRDRLTALPAG</sequence>
<evidence type="ECO:0000313" key="2">
    <source>
        <dbReference type="EMBL" id="GGM27380.1"/>
    </source>
</evidence>
<evidence type="ECO:0000259" key="1">
    <source>
        <dbReference type="PROSITE" id="PS50943"/>
    </source>
</evidence>
<comment type="caution">
    <text evidence="2">The sequence shown here is derived from an EMBL/GenBank/DDBJ whole genome shotgun (WGS) entry which is preliminary data.</text>
</comment>
<accession>A0A917TL72</accession>
<reference evidence="2" key="2">
    <citation type="submission" date="2020-09" db="EMBL/GenBank/DDBJ databases">
        <authorList>
            <person name="Sun Q."/>
            <person name="Zhou Y."/>
        </authorList>
    </citation>
    <scope>NUCLEOTIDE SEQUENCE</scope>
    <source>
        <strain evidence="2">CGMCC 4.7312</strain>
    </source>
</reference>
<proteinExistence type="predicted"/>
<name>A0A917TL72_9ACTN</name>
<dbReference type="Proteomes" id="UP000608890">
    <property type="component" value="Unassembled WGS sequence"/>
</dbReference>
<protein>
    <recommendedName>
        <fullName evidence="1">HTH cro/C1-type domain-containing protein</fullName>
    </recommendedName>
</protein>
<reference evidence="2" key="1">
    <citation type="journal article" date="2014" name="Int. J. Syst. Evol. Microbiol.">
        <title>Complete genome sequence of Corynebacterium casei LMG S-19264T (=DSM 44701T), isolated from a smear-ripened cheese.</title>
        <authorList>
            <consortium name="US DOE Joint Genome Institute (JGI-PGF)"/>
            <person name="Walter F."/>
            <person name="Albersmeier A."/>
            <person name="Kalinowski J."/>
            <person name="Ruckert C."/>
        </authorList>
    </citation>
    <scope>NUCLEOTIDE SEQUENCE</scope>
    <source>
        <strain evidence="2">CGMCC 4.7312</strain>
    </source>
</reference>
<dbReference type="Pfam" id="PF13560">
    <property type="entry name" value="HTH_31"/>
    <property type="match status" value="1"/>
</dbReference>
<gene>
    <name evidence="2" type="ORF">GCM10011608_10170</name>
</gene>